<dbReference type="AlphaFoldDB" id="A0A914RMR3"/>
<evidence type="ECO:0000313" key="2">
    <source>
        <dbReference type="WBParaSite" id="PEQ_0000769201-mRNA-1"/>
    </source>
</evidence>
<evidence type="ECO:0000313" key="1">
    <source>
        <dbReference type="Proteomes" id="UP000887564"/>
    </source>
</evidence>
<organism evidence="1 2">
    <name type="scientific">Parascaris equorum</name>
    <name type="common">Equine roundworm</name>
    <dbReference type="NCBI Taxonomy" id="6256"/>
    <lineage>
        <taxon>Eukaryota</taxon>
        <taxon>Metazoa</taxon>
        <taxon>Ecdysozoa</taxon>
        <taxon>Nematoda</taxon>
        <taxon>Chromadorea</taxon>
        <taxon>Rhabditida</taxon>
        <taxon>Spirurina</taxon>
        <taxon>Ascaridomorpha</taxon>
        <taxon>Ascaridoidea</taxon>
        <taxon>Ascarididae</taxon>
        <taxon>Parascaris</taxon>
    </lineage>
</organism>
<dbReference type="Proteomes" id="UP000887564">
    <property type="component" value="Unplaced"/>
</dbReference>
<sequence length="143" mass="16236">NFYVTAYFRHSRSFVSPVSVQFPTVRDNDPYYTLASSIASIDSAPYAFDGTIDRVVWNVTDHRWPPVLKCPEIYFDYVPNTTSSVIAARLPIVTWTDASDVHLMYEPVNGTRVEINEPLRLIVTAVDEHGNLAKCSFWYIAKG</sequence>
<dbReference type="WBParaSite" id="PEQ_0000769201-mRNA-1">
    <property type="protein sequence ID" value="PEQ_0000769201-mRNA-1"/>
    <property type="gene ID" value="PEQ_0000769201"/>
</dbReference>
<name>A0A914RMR3_PAREQ</name>
<accession>A0A914RMR3</accession>
<proteinExistence type="predicted"/>
<keyword evidence="1" id="KW-1185">Reference proteome</keyword>
<protein>
    <submittedName>
        <fullName evidence="2">HYR domain-containing protein</fullName>
    </submittedName>
</protein>
<reference evidence="2" key="1">
    <citation type="submission" date="2022-11" db="UniProtKB">
        <authorList>
            <consortium name="WormBaseParasite"/>
        </authorList>
    </citation>
    <scope>IDENTIFICATION</scope>
</reference>